<reference evidence="2" key="1">
    <citation type="journal article" date="2001" name="Proc. Natl. Acad. Sci. U.S.A.">
        <title>The complete genome of the crenarchaeon Sulfolobus solfataricus P2.</title>
        <authorList>
            <person name="She Q."/>
            <person name="Singh R.K."/>
            <person name="Confalonieri F."/>
            <person name="Zivanovic Y."/>
            <person name="Allard G."/>
            <person name="Awayez M.J."/>
            <person name="Chan-Weiher C.C.-Y."/>
            <person name="Clausen I.G."/>
            <person name="Curtis B.A."/>
            <person name="De Moors A."/>
            <person name="Erauso G."/>
            <person name="Fletcher C."/>
            <person name="Gordon P.M.K."/>
            <person name="Heikamp-de Jong I."/>
            <person name="Jeffries A.C."/>
            <person name="Kozera C.J."/>
            <person name="Medina N."/>
            <person name="Peng X."/>
            <person name="Thi-Ngoc H.P."/>
            <person name="Redder P."/>
            <person name="Schenk M.E."/>
            <person name="Theriault C."/>
            <person name="Tolstrup N."/>
            <person name="Charlebois R.L."/>
            <person name="Doolittle W.F."/>
            <person name="Duguet M."/>
            <person name="Gaasterland T."/>
            <person name="Garrett R.A."/>
            <person name="Ragan M.A."/>
            <person name="Sensen C.W."/>
            <person name="Van der Oost J."/>
        </authorList>
    </citation>
    <scope>NUCLEOTIDE SEQUENCE [LARGE SCALE GENOMIC DNA]</scope>
    <source>
        <strain evidence="2">ATCC 35092 / DSM 1617 / JCM 11322 / P2</strain>
    </source>
</reference>
<dbReference type="AlphaFoldDB" id="Q97YH7"/>
<sequence>MTKDDTVKLLIEQISVNLITLNAGFYSADVLNFISKFKLQSQ</sequence>
<evidence type="ECO:0000313" key="2">
    <source>
        <dbReference type="Proteomes" id="UP000001974"/>
    </source>
</evidence>
<dbReference type="EnsemblBacteria" id="AAK67519">
    <property type="protein sequence ID" value="AAK67519"/>
    <property type="gene ID" value="SSO7756"/>
</dbReference>
<dbReference type="InParanoid" id="Q97YH7"/>
<organism evidence="1 2">
    <name type="scientific">Saccharolobus solfataricus (strain ATCC 35092 / DSM 1617 / JCM 11322 / P2)</name>
    <name type="common">Sulfolobus solfataricus</name>
    <dbReference type="NCBI Taxonomy" id="273057"/>
    <lineage>
        <taxon>Archaea</taxon>
        <taxon>Thermoproteota</taxon>
        <taxon>Thermoprotei</taxon>
        <taxon>Sulfolobales</taxon>
        <taxon>Sulfolobaceae</taxon>
        <taxon>Saccharolobus</taxon>
    </lineage>
</organism>
<gene>
    <name evidence="1" type="ordered locus">SSO7756</name>
</gene>
<dbReference type="PaxDb" id="273057-SSO7756"/>
<proteinExistence type="predicted"/>
<accession>Q97YH7</accession>
<dbReference type="PhylomeDB" id="Q97YH7"/>
<dbReference type="STRING" id="273057.SSO7756"/>
<dbReference type="KEGG" id="sso:SSO7756"/>
<protein>
    <submittedName>
        <fullName evidence="1">Second ORF in transposon ISC1160</fullName>
    </submittedName>
</protein>
<dbReference type="EMBL" id="AE006641">
    <property type="protein sequence ID" value="AAK67519.1"/>
    <property type="molecule type" value="Genomic_DNA"/>
</dbReference>
<name>Q97YH7_SACS2</name>
<dbReference type="Proteomes" id="UP000001974">
    <property type="component" value="Chromosome"/>
</dbReference>
<evidence type="ECO:0000313" key="1">
    <source>
        <dbReference type="EMBL" id="AAK67519.1"/>
    </source>
</evidence>
<dbReference type="HOGENOM" id="CLU_3245536_0_0_2"/>
<keyword evidence="2" id="KW-1185">Reference proteome</keyword>